<dbReference type="EMBL" id="CP002985">
    <property type="protein sequence ID" value="AEM47329.1"/>
    <property type="molecule type" value="Genomic_DNA"/>
</dbReference>
<evidence type="ECO:0000313" key="4">
    <source>
        <dbReference type="Proteomes" id="UP000009220"/>
    </source>
</evidence>
<evidence type="ECO:0000313" key="3">
    <source>
        <dbReference type="EMBL" id="AEM47329.1"/>
    </source>
</evidence>
<dbReference type="AlphaFoldDB" id="G0JP98"/>
<dbReference type="InterPro" id="IPR001296">
    <property type="entry name" value="Glyco_trans_1"/>
</dbReference>
<dbReference type="Pfam" id="PF13579">
    <property type="entry name" value="Glyco_trans_4_4"/>
    <property type="match status" value="1"/>
</dbReference>
<dbReference type="eggNOG" id="COG0438">
    <property type="taxonomic scope" value="Bacteria"/>
</dbReference>
<feature type="domain" description="Glycosyl transferase family 1" evidence="1">
    <location>
        <begin position="227"/>
        <end position="374"/>
    </location>
</feature>
<name>G0JP98_9PROT</name>
<sequence length="402" mass="44656">MKILLIHTFYSPDMVGGAEVVVQSLAEGLMERGIDVAILTTTDKPGLHQDEVNGVRVWRAGLRNLYWHKYNQRPGMVQRRLWHLLDIYNPLMAQMVKKVVLFEKPTVASVHNLPGFSIATWSALKDAGVPIVQVLHDHYLLCPAGTMYRNDKNCISQCSSCMIMRTPHKAMSQSISGVVGVSNYILNRHLEAGYFSGVSNRQVIYNTRTAQELCLTGKIKESDGNRPLRFGFIGAINSVKGIELLLHTYIKNPFHDTELLVAGVGNSEYSDKLKLSATGHAVRFLGRVKPADFYPLVDVVVVPSLWNEPLGTVIMEAMIFGKAVIASNTGGTPEMVVDGENGLLFNPDNPSGLLDAMARLYASPDLRERLAEGADRCRALFMDRAHFLDEHISIYMDAEHYG</sequence>
<organism evidence="3 4">
    <name type="scientific">Acidithiobacillus ferrivorans SS3</name>
    <dbReference type="NCBI Taxonomy" id="743299"/>
    <lineage>
        <taxon>Bacteria</taxon>
        <taxon>Pseudomonadati</taxon>
        <taxon>Pseudomonadota</taxon>
        <taxon>Acidithiobacillia</taxon>
        <taxon>Acidithiobacillales</taxon>
        <taxon>Acidithiobacillaceae</taxon>
        <taxon>Acidithiobacillus</taxon>
    </lineage>
</organism>
<dbReference type="CDD" id="cd03823">
    <property type="entry name" value="GT4_ExpE7-like"/>
    <property type="match status" value="1"/>
</dbReference>
<dbReference type="Pfam" id="PF00534">
    <property type="entry name" value="Glycos_transf_1"/>
    <property type="match status" value="1"/>
</dbReference>
<evidence type="ECO:0000259" key="2">
    <source>
        <dbReference type="Pfam" id="PF13579"/>
    </source>
</evidence>
<dbReference type="PANTHER" id="PTHR45947:SF13">
    <property type="entry name" value="TRANSFERASE"/>
    <property type="match status" value="1"/>
</dbReference>
<dbReference type="STRING" id="743299.Acife_1170"/>
<feature type="domain" description="Glycosyltransferase subfamily 4-like N-terminal" evidence="2">
    <location>
        <begin position="16"/>
        <end position="140"/>
    </location>
</feature>
<dbReference type="Proteomes" id="UP000009220">
    <property type="component" value="Chromosome"/>
</dbReference>
<protein>
    <submittedName>
        <fullName evidence="3">Glycosyl transferase group 1</fullName>
    </submittedName>
</protein>
<dbReference type="HOGENOM" id="CLU_009583_35_2_6"/>
<proteinExistence type="predicted"/>
<keyword evidence="3" id="KW-0808">Transferase</keyword>
<dbReference type="InterPro" id="IPR028098">
    <property type="entry name" value="Glyco_trans_4-like_N"/>
</dbReference>
<gene>
    <name evidence="3" type="ORF">Acife_1170</name>
</gene>
<accession>G0JP98</accession>
<reference evidence="3 4" key="1">
    <citation type="journal article" date="2011" name="J. Bacteriol.">
        <title>Draft genome of the psychrotolerant acidophile Acidithiobacillus ferrivorans SS3.</title>
        <authorList>
            <person name="Liljeqvist M."/>
            <person name="Valdes J."/>
            <person name="Holmes D.S."/>
            <person name="Dopson M."/>
        </authorList>
    </citation>
    <scope>NUCLEOTIDE SEQUENCE [LARGE SCALE GENOMIC DNA]</scope>
    <source>
        <strain evidence="3 4">SS3</strain>
    </source>
</reference>
<dbReference type="InterPro" id="IPR050194">
    <property type="entry name" value="Glycosyltransferase_grp1"/>
</dbReference>
<dbReference type="Gene3D" id="3.40.50.2000">
    <property type="entry name" value="Glycogen Phosphorylase B"/>
    <property type="match status" value="2"/>
</dbReference>
<dbReference type="PANTHER" id="PTHR45947">
    <property type="entry name" value="SULFOQUINOVOSYL TRANSFERASE SQD2"/>
    <property type="match status" value="1"/>
</dbReference>
<dbReference type="SUPFAM" id="SSF53756">
    <property type="entry name" value="UDP-Glycosyltransferase/glycogen phosphorylase"/>
    <property type="match status" value="1"/>
</dbReference>
<dbReference type="RefSeq" id="WP_014028586.1">
    <property type="nucleotide sequence ID" value="NC_015942.1"/>
</dbReference>
<evidence type="ECO:0000259" key="1">
    <source>
        <dbReference type="Pfam" id="PF00534"/>
    </source>
</evidence>
<dbReference type="KEGG" id="afi:Acife_1170"/>
<dbReference type="GO" id="GO:0016757">
    <property type="term" value="F:glycosyltransferase activity"/>
    <property type="evidence" value="ECO:0007669"/>
    <property type="project" value="InterPro"/>
</dbReference>